<keyword evidence="1" id="KW-1133">Transmembrane helix</keyword>
<evidence type="ECO:0000256" key="1">
    <source>
        <dbReference type="SAM" id="Phobius"/>
    </source>
</evidence>
<dbReference type="Proteomes" id="UP000295416">
    <property type="component" value="Unassembled WGS sequence"/>
</dbReference>
<proteinExistence type="predicted"/>
<dbReference type="Pfam" id="PF14173">
    <property type="entry name" value="ComGG"/>
    <property type="match status" value="1"/>
</dbReference>
<dbReference type="AlphaFoldDB" id="A0A4V2SNH5"/>
<feature type="transmembrane region" description="Helical" evidence="1">
    <location>
        <begin position="6"/>
        <end position="30"/>
    </location>
</feature>
<keyword evidence="1" id="KW-0812">Transmembrane</keyword>
<accession>A0A4V2SNH5</accession>
<dbReference type="OrthoDB" id="2969153at2"/>
<comment type="caution">
    <text evidence="2">The sequence shown here is derived from an EMBL/GenBank/DDBJ whole genome shotgun (WGS) entry which is preliminary data.</text>
</comment>
<reference evidence="2 3" key="1">
    <citation type="submission" date="2019-03" db="EMBL/GenBank/DDBJ databases">
        <title>Genomic Encyclopedia of Type Strains, Phase IV (KMG-IV): sequencing the most valuable type-strain genomes for metagenomic binning, comparative biology and taxonomic classification.</title>
        <authorList>
            <person name="Goeker M."/>
        </authorList>
    </citation>
    <scope>NUCLEOTIDE SEQUENCE [LARGE SCALE GENOMIC DNA]</scope>
    <source>
        <strain evidence="2 3">DSM 19377</strain>
    </source>
</reference>
<dbReference type="EMBL" id="SLXK01000003">
    <property type="protein sequence ID" value="TCP31156.1"/>
    <property type="molecule type" value="Genomic_DNA"/>
</dbReference>
<name>A0A4V2SNH5_9BACL</name>
<protein>
    <submittedName>
        <fullName evidence="2">ComG operon protein 7 (ComGG)</fullName>
    </submittedName>
</protein>
<evidence type="ECO:0000313" key="3">
    <source>
        <dbReference type="Proteomes" id="UP000295416"/>
    </source>
</evidence>
<organism evidence="2 3">
    <name type="scientific">Scopulibacillus darangshiensis</name>
    <dbReference type="NCBI Taxonomy" id="442528"/>
    <lineage>
        <taxon>Bacteria</taxon>
        <taxon>Bacillati</taxon>
        <taxon>Bacillota</taxon>
        <taxon>Bacilli</taxon>
        <taxon>Bacillales</taxon>
        <taxon>Sporolactobacillaceae</taxon>
        <taxon>Scopulibacillus</taxon>
    </lineage>
</organism>
<keyword evidence="1" id="KW-0472">Membrane</keyword>
<sequence length="125" mass="14376">MTNEKGFILPLTMTISLILIIFVLHSLVLYQSDRRFIKERLVSFELNELIQLAAFDLEDRIEDNTLASSGKLIYSKGFVLYDTDKVSGHVVKITFTATIARNVKRSSIFYYDTEMSGITKWKELS</sequence>
<gene>
    <name evidence="2" type="ORF">EV207_10337</name>
</gene>
<dbReference type="InterPro" id="IPR020372">
    <property type="entry name" value="Competence_ComGG"/>
</dbReference>
<evidence type="ECO:0000313" key="2">
    <source>
        <dbReference type="EMBL" id="TCP31156.1"/>
    </source>
</evidence>
<dbReference type="RefSeq" id="WP_132743668.1">
    <property type="nucleotide sequence ID" value="NZ_SLXK01000003.1"/>
</dbReference>
<keyword evidence="3" id="KW-1185">Reference proteome</keyword>